<dbReference type="NCBIfam" id="NF004689">
    <property type="entry name" value="PRK06031.1"/>
    <property type="match status" value="1"/>
</dbReference>
<gene>
    <name evidence="3" type="ORF">M0638_12045</name>
</gene>
<feature type="domain" description="Phosphoribosyltransferase" evidence="2">
    <location>
        <begin position="62"/>
        <end position="198"/>
    </location>
</feature>
<dbReference type="SUPFAM" id="SSF53271">
    <property type="entry name" value="PRTase-like"/>
    <property type="match status" value="1"/>
</dbReference>
<dbReference type="AlphaFoldDB" id="A0A9X2BWM3"/>
<evidence type="ECO:0000256" key="1">
    <source>
        <dbReference type="SAM" id="MobiDB-lite"/>
    </source>
</evidence>
<dbReference type="Gene3D" id="3.40.50.2020">
    <property type="match status" value="1"/>
</dbReference>
<reference evidence="3" key="1">
    <citation type="submission" date="2022-04" db="EMBL/GenBank/DDBJ databases">
        <title>Roseomonas acroporae sp. nov., isolated from coral Acropora digitifera.</title>
        <authorList>
            <person name="Sun H."/>
        </authorList>
    </citation>
    <scope>NUCLEOTIDE SEQUENCE</scope>
    <source>
        <strain evidence="3">NAR14</strain>
    </source>
</reference>
<proteinExistence type="predicted"/>
<accession>A0A9X2BWM3</accession>
<keyword evidence="3" id="KW-0328">Glycosyltransferase</keyword>
<dbReference type="EMBL" id="JALPRX010000050">
    <property type="protein sequence ID" value="MCK8785114.1"/>
    <property type="molecule type" value="Genomic_DNA"/>
</dbReference>
<dbReference type="PANTHER" id="PTHR43218">
    <property type="entry name" value="PHOSPHORIBOSYLTRANSFERASE-RELATED"/>
    <property type="match status" value="1"/>
</dbReference>
<keyword evidence="3" id="KW-0808">Transferase</keyword>
<dbReference type="PANTHER" id="PTHR43218:SF1">
    <property type="entry name" value="PHOSPHORIBOSYLTRANSFERASE"/>
    <property type="match status" value="1"/>
</dbReference>
<evidence type="ECO:0000313" key="3">
    <source>
        <dbReference type="EMBL" id="MCK8785114.1"/>
    </source>
</evidence>
<organism evidence="3 4">
    <name type="scientific">Roseomonas acroporae</name>
    <dbReference type="NCBI Taxonomy" id="2937791"/>
    <lineage>
        <taxon>Bacteria</taxon>
        <taxon>Pseudomonadati</taxon>
        <taxon>Pseudomonadota</taxon>
        <taxon>Alphaproteobacteria</taxon>
        <taxon>Acetobacterales</taxon>
        <taxon>Roseomonadaceae</taxon>
        <taxon>Roseomonas</taxon>
    </lineage>
</organism>
<dbReference type="InterPro" id="IPR000836">
    <property type="entry name" value="PRTase_dom"/>
</dbReference>
<keyword evidence="4" id="KW-1185">Reference proteome</keyword>
<dbReference type="InterPro" id="IPR029057">
    <property type="entry name" value="PRTase-like"/>
</dbReference>
<comment type="caution">
    <text evidence="3">The sequence shown here is derived from an EMBL/GenBank/DDBJ whole genome shotgun (WGS) entry which is preliminary data.</text>
</comment>
<dbReference type="RefSeq" id="WP_248667237.1">
    <property type="nucleotide sequence ID" value="NZ_JALPRX010000050.1"/>
</dbReference>
<protein>
    <submittedName>
        <fullName evidence="3">Phosphoribosyltransferase</fullName>
    </submittedName>
</protein>
<evidence type="ECO:0000259" key="2">
    <source>
        <dbReference type="Pfam" id="PF00156"/>
    </source>
</evidence>
<evidence type="ECO:0000313" key="4">
    <source>
        <dbReference type="Proteomes" id="UP001139516"/>
    </source>
</evidence>
<dbReference type="Pfam" id="PF00156">
    <property type="entry name" value="Pribosyltran"/>
    <property type="match status" value="1"/>
</dbReference>
<dbReference type="GO" id="GO:0016757">
    <property type="term" value="F:glycosyltransferase activity"/>
    <property type="evidence" value="ECO:0007669"/>
    <property type="project" value="UniProtKB-KW"/>
</dbReference>
<feature type="region of interest" description="Disordered" evidence="1">
    <location>
        <begin position="235"/>
        <end position="255"/>
    </location>
</feature>
<dbReference type="Proteomes" id="UP001139516">
    <property type="component" value="Unassembled WGS sequence"/>
</dbReference>
<sequence length="255" mass="26775">MSAGTDPAMGEAAGFWQEFLPADPGPPRGPWTDRYPAAMPDGSRLVLPLRDFGDLAVTGLIANQASFAVCRRLAGWMAEAARPLGAEAVVGLPTLGHVFGPLVAEALGHRNWVAPGYSRKRWYDEALSVPVASSTAPGERRMWLDPRLLPRLAGRRVLLVDDVISTGSSALAGLALLRLAGVVPVGLCVAMAQGDRWLAGWDAAVPVAAAYATPLFRREGTAWVPRPESVPVAVTLPAGQGAAPPPEERPPGQSA</sequence>
<name>A0A9X2BWM3_9PROT</name>
<feature type="compositionally biased region" description="Basic and acidic residues" evidence="1">
    <location>
        <begin position="246"/>
        <end position="255"/>
    </location>
</feature>
<dbReference type="CDD" id="cd06223">
    <property type="entry name" value="PRTases_typeI"/>
    <property type="match status" value="1"/>
</dbReference>